<keyword evidence="1" id="KW-0472">Membrane</keyword>
<name>A0A1J1JA62_9DIPT</name>
<proteinExistence type="predicted"/>
<keyword evidence="1" id="KW-1133">Transmembrane helix</keyword>
<keyword evidence="3" id="KW-1185">Reference proteome</keyword>
<sequence>MMKTELDSQGRNRNIFYLQCFRSFLSASTSFWLQIGFFIDYRNEHTFQMKFLASRCCSSRCNLDNYHPYAEQQHS</sequence>
<evidence type="ECO:0000313" key="2">
    <source>
        <dbReference type="EMBL" id="CRL07913.1"/>
    </source>
</evidence>
<evidence type="ECO:0000256" key="1">
    <source>
        <dbReference type="SAM" id="Phobius"/>
    </source>
</evidence>
<feature type="transmembrane region" description="Helical" evidence="1">
    <location>
        <begin position="20"/>
        <end position="39"/>
    </location>
</feature>
<keyword evidence="1" id="KW-0812">Transmembrane</keyword>
<reference evidence="2 3" key="1">
    <citation type="submission" date="2015-04" db="EMBL/GenBank/DDBJ databases">
        <authorList>
            <person name="Syromyatnikov M.Y."/>
            <person name="Popov V.N."/>
        </authorList>
    </citation>
    <scope>NUCLEOTIDE SEQUENCE [LARGE SCALE GENOMIC DNA]</scope>
</reference>
<protein>
    <submittedName>
        <fullName evidence="2">CLUMA_CG021047, isoform A</fullName>
    </submittedName>
</protein>
<organism evidence="2 3">
    <name type="scientific">Clunio marinus</name>
    <dbReference type="NCBI Taxonomy" id="568069"/>
    <lineage>
        <taxon>Eukaryota</taxon>
        <taxon>Metazoa</taxon>
        <taxon>Ecdysozoa</taxon>
        <taxon>Arthropoda</taxon>
        <taxon>Hexapoda</taxon>
        <taxon>Insecta</taxon>
        <taxon>Pterygota</taxon>
        <taxon>Neoptera</taxon>
        <taxon>Endopterygota</taxon>
        <taxon>Diptera</taxon>
        <taxon>Nematocera</taxon>
        <taxon>Chironomoidea</taxon>
        <taxon>Chironomidae</taxon>
        <taxon>Clunio</taxon>
    </lineage>
</organism>
<evidence type="ECO:0000313" key="3">
    <source>
        <dbReference type="Proteomes" id="UP000183832"/>
    </source>
</evidence>
<gene>
    <name evidence="2" type="ORF">CLUMA_CG021047</name>
</gene>
<accession>A0A1J1JA62</accession>
<dbReference type="EMBL" id="CVRI01000074">
    <property type="protein sequence ID" value="CRL07913.1"/>
    <property type="molecule type" value="Genomic_DNA"/>
</dbReference>
<dbReference type="AlphaFoldDB" id="A0A1J1JA62"/>
<dbReference type="Proteomes" id="UP000183832">
    <property type="component" value="Unassembled WGS sequence"/>
</dbReference>